<evidence type="ECO:0000256" key="1">
    <source>
        <dbReference type="ARBA" id="ARBA00001946"/>
    </source>
</evidence>
<dbReference type="PROSITE" id="PS51784">
    <property type="entry name" value="EXOI_SH3"/>
    <property type="match status" value="1"/>
</dbReference>
<dbReference type="InterPro" id="IPR038649">
    <property type="entry name" value="EXOI_SH3_sf"/>
</dbReference>
<organism evidence="6 7">
    <name type="scientific">Desulfobacter latus</name>
    <dbReference type="NCBI Taxonomy" id="2292"/>
    <lineage>
        <taxon>Bacteria</taxon>
        <taxon>Pseudomonadati</taxon>
        <taxon>Thermodesulfobacteriota</taxon>
        <taxon>Desulfobacteria</taxon>
        <taxon>Desulfobacterales</taxon>
        <taxon>Desulfobacteraceae</taxon>
        <taxon>Desulfobacter</taxon>
    </lineage>
</organism>
<keyword evidence="4" id="KW-0460">Magnesium</keyword>
<dbReference type="InterPro" id="IPR034747">
    <property type="entry name" value="EXOI_SH3"/>
</dbReference>
<dbReference type="AlphaFoldDB" id="A0A850TBE9"/>
<keyword evidence="7" id="KW-1185">Reference proteome</keyword>
<comment type="cofactor">
    <cofactor evidence="1">
        <name>Mg(2+)</name>
        <dbReference type="ChEBI" id="CHEBI:18420"/>
    </cofactor>
</comment>
<accession>A0A850TBE9</accession>
<dbReference type="InterPro" id="IPR013620">
    <property type="entry name" value="Exonuc_1_SH3"/>
</dbReference>
<dbReference type="GO" id="GO:0006281">
    <property type="term" value="P:DNA repair"/>
    <property type="evidence" value="ECO:0007669"/>
    <property type="project" value="InterPro"/>
</dbReference>
<name>A0A850TBE9_9BACT</name>
<evidence type="ECO:0000256" key="3">
    <source>
        <dbReference type="ARBA" id="ARBA00022801"/>
    </source>
</evidence>
<sequence>MVYVSSFTQAEYNCATIIVSVAKHPAIANKFIYFDLRYNPRQWFGVNPEKEAVGQASVPALTNQL</sequence>
<evidence type="ECO:0000313" key="6">
    <source>
        <dbReference type="EMBL" id="NWH05557.1"/>
    </source>
</evidence>
<reference evidence="6 7" key="1">
    <citation type="submission" date="2020-06" db="EMBL/GenBank/DDBJ databases">
        <title>High-quality draft genome of sulfate reducer Desulfobacter latus type strain AcrS2 isolated from marine sediment.</title>
        <authorList>
            <person name="Hoppe M."/>
            <person name="Larsen C.K."/>
            <person name="Marshall I.P.G."/>
            <person name="Schramm A."/>
            <person name="Marietou A.G."/>
        </authorList>
    </citation>
    <scope>NUCLEOTIDE SEQUENCE [LARGE SCALE GENOMIC DNA]</scope>
    <source>
        <strain evidence="6 7">AcRS2</strain>
    </source>
</reference>
<gene>
    <name evidence="6" type="ORF">HXW94_11255</name>
</gene>
<proteinExistence type="predicted"/>
<dbReference type="Proteomes" id="UP000553343">
    <property type="component" value="Unassembled WGS sequence"/>
</dbReference>
<keyword evidence="3" id="KW-0378">Hydrolase</keyword>
<evidence type="ECO:0000256" key="4">
    <source>
        <dbReference type="ARBA" id="ARBA00022842"/>
    </source>
</evidence>
<evidence type="ECO:0000259" key="5">
    <source>
        <dbReference type="PROSITE" id="PS51784"/>
    </source>
</evidence>
<comment type="caution">
    <text evidence="6">The sequence shown here is derived from an EMBL/GenBank/DDBJ whole genome shotgun (WGS) entry which is preliminary data.</text>
</comment>
<dbReference type="EMBL" id="JACADJ010000038">
    <property type="protein sequence ID" value="NWH05557.1"/>
    <property type="molecule type" value="Genomic_DNA"/>
</dbReference>
<keyword evidence="2" id="KW-0479">Metal-binding</keyword>
<evidence type="ECO:0000256" key="2">
    <source>
        <dbReference type="ARBA" id="ARBA00022723"/>
    </source>
</evidence>
<feature type="domain" description="ExoI SH3-like" evidence="5">
    <location>
        <begin position="1"/>
        <end position="65"/>
    </location>
</feature>
<dbReference type="Pfam" id="PF08411">
    <property type="entry name" value="ExoI_SH3"/>
    <property type="match status" value="1"/>
</dbReference>
<evidence type="ECO:0000313" key="7">
    <source>
        <dbReference type="Proteomes" id="UP000553343"/>
    </source>
</evidence>
<protein>
    <recommendedName>
        <fullName evidence="5">ExoI SH3-like domain-containing protein</fullName>
    </recommendedName>
</protein>
<dbReference type="RefSeq" id="WP_178367013.1">
    <property type="nucleotide sequence ID" value="NZ_JACADJ010000038.1"/>
</dbReference>
<dbReference type="GO" id="GO:0008310">
    <property type="term" value="F:single-stranded DNA 3'-5' DNA exonuclease activity"/>
    <property type="evidence" value="ECO:0007669"/>
    <property type="project" value="InterPro"/>
</dbReference>
<dbReference type="Gene3D" id="3.30.1520.20">
    <property type="entry name" value="Exonuclease ExoI, domain 2"/>
    <property type="match status" value="1"/>
</dbReference>